<reference evidence="1" key="2">
    <citation type="journal article" date="2021" name="Genome Biol. Evol.">
        <title>Developing a high-quality reference genome for a parasitic bivalve with doubly uniparental inheritance (Bivalvia: Unionida).</title>
        <authorList>
            <person name="Smith C.H."/>
        </authorList>
    </citation>
    <scope>NUCLEOTIDE SEQUENCE</scope>
    <source>
        <strain evidence="1">CHS0354</strain>
        <tissue evidence="1">Mantle</tissue>
    </source>
</reference>
<dbReference type="AlphaFoldDB" id="A0AAE0VJK5"/>
<comment type="caution">
    <text evidence="1">The sequence shown here is derived from an EMBL/GenBank/DDBJ whole genome shotgun (WGS) entry which is preliminary data.</text>
</comment>
<organism evidence="1 2">
    <name type="scientific">Potamilus streckersoni</name>
    <dbReference type="NCBI Taxonomy" id="2493646"/>
    <lineage>
        <taxon>Eukaryota</taxon>
        <taxon>Metazoa</taxon>
        <taxon>Spiralia</taxon>
        <taxon>Lophotrochozoa</taxon>
        <taxon>Mollusca</taxon>
        <taxon>Bivalvia</taxon>
        <taxon>Autobranchia</taxon>
        <taxon>Heteroconchia</taxon>
        <taxon>Palaeoheterodonta</taxon>
        <taxon>Unionida</taxon>
        <taxon>Unionoidea</taxon>
        <taxon>Unionidae</taxon>
        <taxon>Ambleminae</taxon>
        <taxon>Lampsilini</taxon>
        <taxon>Potamilus</taxon>
    </lineage>
</organism>
<name>A0AAE0VJK5_9BIVA</name>
<dbReference type="Proteomes" id="UP001195483">
    <property type="component" value="Unassembled WGS sequence"/>
</dbReference>
<dbReference type="EMBL" id="JAEAOA010001340">
    <property type="protein sequence ID" value="KAK3579105.1"/>
    <property type="molecule type" value="Genomic_DNA"/>
</dbReference>
<accession>A0AAE0VJK5</accession>
<sequence>MNFLCDVGHPIDGSVLREMLEIVYGSNVITHMLTGKTIARANRVDFLCRRCTEYSLLGSTLQLSKPWKFIEVSEGKTSEYFNEKIVTSDDFHIVRGEGEINPLMPVVKNNNAEQRFILMLGERLAKPGCDTIHAPGDADVLIVQTAVTAATERDVKVVAMTMAYLW</sequence>
<evidence type="ECO:0000313" key="2">
    <source>
        <dbReference type="Proteomes" id="UP001195483"/>
    </source>
</evidence>
<reference evidence="1" key="3">
    <citation type="submission" date="2023-05" db="EMBL/GenBank/DDBJ databases">
        <authorList>
            <person name="Smith C.H."/>
        </authorList>
    </citation>
    <scope>NUCLEOTIDE SEQUENCE</scope>
    <source>
        <strain evidence="1">CHS0354</strain>
        <tissue evidence="1">Mantle</tissue>
    </source>
</reference>
<keyword evidence="2" id="KW-1185">Reference proteome</keyword>
<gene>
    <name evidence="1" type="ORF">CHS0354_022126</name>
</gene>
<proteinExistence type="predicted"/>
<reference evidence="1" key="1">
    <citation type="journal article" date="2021" name="Genome Biol. Evol.">
        <title>A High-Quality Reference Genome for a Parasitic Bivalve with Doubly Uniparental Inheritance (Bivalvia: Unionida).</title>
        <authorList>
            <person name="Smith C.H."/>
        </authorList>
    </citation>
    <scope>NUCLEOTIDE SEQUENCE</scope>
    <source>
        <strain evidence="1">CHS0354</strain>
    </source>
</reference>
<protein>
    <submittedName>
        <fullName evidence="1">Uncharacterized protein</fullName>
    </submittedName>
</protein>
<evidence type="ECO:0000313" key="1">
    <source>
        <dbReference type="EMBL" id="KAK3579105.1"/>
    </source>
</evidence>